<dbReference type="GO" id="GO:0008703">
    <property type="term" value="F:5-amino-6-(5-phosphoribosylamino)uracil reductase activity"/>
    <property type="evidence" value="ECO:0007669"/>
    <property type="project" value="InterPro"/>
</dbReference>
<dbReference type="InterPro" id="IPR024072">
    <property type="entry name" value="DHFR-like_dom_sf"/>
</dbReference>
<evidence type="ECO:0000259" key="1">
    <source>
        <dbReference type="Pfam" id="PF01872"/>
    </source>
</evidence>
<evidence type="ECO:0000313" key="2">
    <source>
        <dbReference type="EMBL" id="SFR34727.1"/>
    </source>
</evidence>
<dbReference type="GO" id="GO:0009231">
    <property type="term" value="P:riboflavin biosynthetic process"/>
    <property type="evidence" value="ECO:0007669"/>
    <property type="project" value="InterPro"/>
</dbReference>
<proteinExistence type="predicted"/>
<feature type="domain" description="Bacterial bifunctional deaminase-reductase C-terminal" evidence="1">
    <location>
        <begin position="78"/>
        <end position="174"/>
    </location>
</feature>
<gene>
    <name evidence="2" type="ORF">SAMN04488591_0480</name>
</gene>
<evidence type="ECO:0000313" key="3">
    <source>
        <dbReference type="Proteomes" id="UP000198877"/>
    </source>
</evidence>
<dbReference type="EMBL" id="FOYR01000001">
    <property type="protein sequence ID" value="SFR34727.1"/>
    <property type="molecule type" value="Genomic_DNA"/>
</dbReference>
<dbReference type="InterPro" id="IPR002734">
    <property type="entry name" value="RibDG_C"/>
</dbReference>
<sequence>MTRAIFFTASTLNGFLADPDDSLDWLLTIPQEQAAADIAAFTERIGVLVEGSSTYEWVRDHEDLMRHPERWQQFYGERPTFVFTRRSLETVPGADIRFVQGAAADHWSEIVEAAAGRDVWIVGGGDLVGQFVDAGLLDEIVITFAPVTLVAGKPLLPRNLDHRRLELTGARQAGPFAELTYRLIGRPDAS</sequence>
<dbReference type="InterPro" id="IPR050765">
    <property type="entry name" value="Riboflavin_Biosynth_HTPR"/>
</dbReference>
<dbReference type="Proteomes" id="UP000198877">
    <property type="component" value="Unassembled WGS sequence"/>
</dbReference>
<reference evidence="3" key="1">
    <citation type="submission" date="2016-10" db="EMBL/GenBank/DDBJ databases">
        <authorList>
            <person name="Varghese N."/>
            <person name="Submissions S."/>
        </authorList>
    </citation>
    <scope>NUCLEOTIDE SEQUENCE [LARGE SCALE GENOMIC DNA]</scope>
    <source>
        <strain evidence="3">CL127</strain>
    </source>
</reference>
<dbReference type="Gene3D" id="3.40.430.10">
    <property type="entry name" value="Dihydrofolate Reductase, subunit A"/>
    <property type="match status" value="1"/>
</dbReference>
<dbReference type="AlphaFoldDB" id="A0A1I6FY18"/>
<dbReference type="SUPFAM" id="SSF53597">
    <property type="entry name" value="Dihydrofolate reductase-like"/>
    <property type="match status" value="1"/>
</dbReference>
<dbReference type="RefSeq" id="WP_091734833.1">
    <property type="nucleotide sequence ID" value="NZ_CBFSJS010000115.1"/>
</dbReference>
<organism evidence="2 3">
    <name type="scientific">Microbacterium azadirachtae</name>
    <dbReference type="NCBI Taxonomy" id="582680"/>
    <lineage>
        <taxon>Bacteria</taxon>
        <taxon>Bacillati</taxon>
        <taxon>Actinomycetota</taxon>
        <taxon>Actinomycetes</taxon>
        <taxon>Micrococcales</taxon>
        <taxon>Microbacteriaceae</taxon>
        <taxon>Microbacterium</taxon>
    </lineage>
</organism>
<protein>
    <submittedName>
        <fullName evidence="2">Dihydrofolate reductase</fullName>
    </submittedName>
</protein>
<dbReference type="PANTHER" id="PTHR38011">
    <property type="entry name" value="DIHYDROFOLATE REDUCTASE FAMILY PROTEIN (AFU_ORTHOLOGUE AFUA_8G06820)"/>
    <property type="match status" value="1"/>
</dbReference>
<accession>A0A1I6FY18</accession>
<name>A0A1I6FY18_9MICO</name>
<dbReference type="PANTHER" id="PTHR38011:SF11">
    <property type="entry name" value="2,5-DIAMINO-6-RIBOSYLAMINO-4(3H)-PYRIMIDINONE 5'-PHOSPHATE REDUCTASE"/>
    <property type="match status" value="1"/>
</dbReference>
<dbReference type="Pfam" id="PF01872">
    <property type="entry name" value="RibD_C"/>
    <property type="match status" value="1"/>
</dbReference>